<evidence type="ECO:0008006" key="4">
    <source>
        <dbReference type="Google" id="ProtNLM"/>
    </source>
</evidence>
<dbReference type="Gene3D" id="3.30.420.10">
    <property type="entry name" value="Ribonuclease H-like superfamily/Ribonuclease H"/>
    <property type="match status" value="1"/>
</dbReference>
<proteinExistence type="predicted"/>
<evidence type="ECO:0000313" key="2">
    <source>
        <dbReference type="EMBL" id="GBP66468.1"/>
    </source>
</evidence>
<keyword evidence="3" id="KW-1185">Reference proteome</keyword>
<name>A0A4C1XSJ8_EUMVA</name>
<feature type="region of interest" description="Disordered" evidence="1">
    <location>
        <begin position="118"/>
        <end position="142"/>
    </location>
</feature>
<organism evidence="2 3">
    <name type="scientific">Eumeta variegata</name>
    <name type="common">Bagworm moth</name>
    <name type="synonym">Eumeta japonica</name>
    <dbReference type="NCBI Taxonomy" id="151549"/>
    <lineage>
        <taxon>Eukaryota</taxon>
        <taxon>Metazoa</taxon>
        <taxon>Ecdysozoa</taxon>
        <taxon>Arthropoda</taxon>
        <taxon>Hexapoda</taxon>
        <taxon>Insecta</taxon>
        <taxon>Pterygota</taxon>
        <taxon>Neoptera</taxon>
        <taxon>Endopterygota</taxon>
        <taxon>Lepidoptera</taxon>
        <taxon>Glossata</taxon>
        <taxon>Ditrysia</taxon>
        <taxon>Tineoidea</taxon>
        <taxon>Psychidae</taxon>
        <taxon>Oiketicinae</taxon>
        <taxon>Eumeta</taxon>
    </lineage>
</organism>
<gene>
    <name evidence="2" type="ORF">EVAR_51454_1</name>
</gene>
<evidence type="ECO:0000313" key="3">
    <source>
        <dbReference type="Proteomes" id="UP000299102"/>
    </source>
</evidence>
<feature type="compositionally biased region" description="Basic and acidic residues" evidence="1">
    <location>
        <begin position="131"/>
        <end position="142"/>
    </location>
</feature>
<dbReference type="InterPro" id="IPR036397">
    <property type="entry name" value="RNaseH_sf"/>
</dbReference>
<dbReference type="Proteomes" id="UP000299102">
    <property type="component" value="Unassembled WGS sequence"/>
</dbReference>
<dbReference type="PANTHER" id="PTHR46060">
    <property type="entry name" value="MARINER MOS1 TRANSPOSASE-LIKE PROTEIN"/>
    <property type="match status" value="1"/>
</dbReference>
<comment type="caution">
    <text evidence="2">The sequence shown here is derived from an EMBL/GenBank/DDBJ whole genome shotgun (WGS) entry which is preliminary data.</text>
</comment>
<accession>A0A4C1XSJ8</accession>
<protein>
    <recommendedName>
        <fullName evidence="4">Mariner Mos1 transposase</fullName>
    </recommendedName>
</protein>
<dbReference type="PANTHER" id="PTHR46060:SF3">
    <property type="entry name" value="PROTEIN GVQW3"/>
    <property type="match status" value="1"/>
</dbReference>
<sequence length="142" mass="16348">MLILHHDNPMCHTSAETPRYLEGQKVELTGHSPYNSDLAPNDFYLFPSVKNNLPGQHFSSREEAVDTFKMHFLLQIYCLIVSLGRSVGRRTLRAIENQMALHRRHYAIERHELWTGRRSHDSAPANGNRGDINHRDNCGNTE</sequence>
<dbReference type="GO" id="GO:0003676">
    <property type="term" value="F:nucleic acid binding"/>
    <property type="evidence" value="ECO:0007669"/>
    <property type="project" value="InterPro"/>
</dbReference>
<reference evidence="2 3" key="1">
    <citation type="journal article" date="2019" name="Commun. Biol.">
        <title>The bagworm genome reveals a unique fibroin gene that provides high tensile strength.</title>
        <authorList>
            <person name="Kono N."/>
            <person name="Nakamura H."/>
            <person name="Ohtoshi R."/>
            <person name="Tomita M."/>
            <person name="Numata K."/>
            <person name="Arakawa K."/>
        </authorList>
    </citation>
    <scope>NUCLEOTIDE SEQUENCE [LARGE SCALE GENOMIC DNA]</scope>
</reference>
<dbReference type="InterPro" id="IPR052709">
    <property type="entry name" value="Transposase-MT_Hybrid"/>
</dbReference>
<dbReference type="AlphaFoldDB" id="A0A4C1XSJ8"/>
<dbReference type="EMBL" id="BGZK01000957">
    <property type="protein sequence ID" value="GBP66468.1"/>
    <property type="molecule type" value="Genomic_DNA"/>
</dbReference>
<dbReference type="OrthoDB" id="10017160at2759"/>
<evidence type="ECO:0000256" key="1">
    <source>
        <dbReference type="SAM" id="MobiDB-lite"/>
    </source>
</evidence>